<dbReference type="Proteomes" id="UP000275394">
    <property type="component" value="Unassembled WGS sequence"/>
</dbReference>
<dbReference type="PIRSF" id="PIRSF005917">
    <property type="entry name" value="MTase_YraL"/>
    <property type="match status" value="1"/>
</dbReference>
<dbReference type="GO" id="GO:0005737">
    <property type="term" value="C:cytoplasm"/>
    <property type="evidence" value="ECO:0007669"/>
    <property type="project" value="UniProtKB-SubCell"/>
</dbReference>
<comment type="similarity">
    <text evidence="6">Belongs to the methyltransferase superfamily. RsmI family.</text>
</comment>
<dbReference type="CDD" id="cd11648">
    <property type="entry name" value="RsmI"/>
    <property type="match status" value="1"/>
</dbReference>
<dbReference type="PANTHER" id="PTHR46111">
    <property type="entry name" value="RIBOSOMAL RNA SMALL SUBUNIT METHYLTRANSFERASE I"/>
    <property type="match status" value="1"/>
</dbReference>
<dbReference type="NCBIfam" id="TIGR00096">
    <property type="entry name" value="16S rRNA (cytidine(1402)-2'-O)-methyltransferase"/>
    <property type="match status" value="1"/>
</dbReference>
<evidence type="ECO:0000259" key="8">
    <source>
        <dbReference type="Pfam" id="PF23016"/>
    </source>
</evidence>
<comment type="function">
    <text evidence="6">Catalyzes the 2'-O-methylation of the ribose of cytidine 1402 (C1402) in 16S rRNA.</text>
</comment>
<evidence type="ECO:0000256" key="4">
    <source>
        <dbReference type="ARBA" id="ARBA00022679"/>
    </source>
</evidence>
<dbReference type="FunFam" id="3.30.950.10:FF:000002">
    <property type="entry name" value="Ribosomal RNA small subunit methyltransferase I"/>
    <property type="match status" value="1"/>
</dbReference>
<dbReference type="InterPro" id="IPR008189">
    <property type="entry name" value="rRNA_ssu_MeTfrase_I"/>
</dbReference>
<dbReference type="Pfam" id="PF23016">
    <property type="entry name" value="RsmI_C"/>
    <property type="match status" value="1"/>
</dbReference>
<dbReference type="InterPro" id="IPR035996">
    <property type="entry name" value="4pyrrol_Methylase_sf"/>
</dbReference>
<keyword evidence="10" id="KW-1185">Reference proteome</keyword>
<evidence type="ECO:0000259" key="7">
    <source>
        <dbReference type="Pfam" id="PF00590"/>
    </source>
</evidence>
<dbReference type="FunFam" id="3.40.1010.10:FF:000002">
    <property type="entry name" value="Ribosomal RNA small subunit methyltransferase I"/>
    <property type="match status" value="1"/>
</dbReference>
<dbReference type="GO" id="GO:0070677">
    <property type="term" value="F:rRNA (cytosine-2'-O-)-methyltransferase activity"/>
    <property type="evidence" value="ECO:0007669"/>
    <property type="project" value="UniProtKB-UniRule"/>
</dbReference>
<evidence type="ECO:0000256" key="5">
    <source>
        <dbReference type="ARBA" id="ARBA00022691"/>
    </source>
</evidence>
<dbReference type="Gene3D" id="3.40.1010.10">
    <property type="entry name" value="Cobalt-precorrin-4 Transmethylase, Domain 1"/>
    <property type="match status" value="1"/>
</dbReference>
<keyword evidence="5 6" id="KW-0949">S-adenosyl-L-methionine</keyword>
<evidence type="ECO:0000256" key="3">
    <source>
        <dbReference type="ARBA" id="ARBA00022603"/>
    </source>
</evidence>
<evidence type="ECO:0000256" key="2">
    <source>
        <dbReference type="ARBA" id="ARBA00022552"/>
    </source>
</evidence>
<dbReference type="EC" id="2.1.1.198" evidence="6"/>
<comment type="caution">
    <text evidence="9">The sequence shown here is derived from an EMBL/GenBank/DDBJ whole genome shotgun (WGS) entry which is preliminary data.</text>
</comment>
<sequence>MAEPTLYIVATPIGNLEDMVPRALNVLQTVDVIAAEDTRHSSRLMQHFNITTPMIACHDHNEGFVAQKLLDRLREGQQVALISDAGTPLISDPGYRVVSLVRAEGFRVVPVPGACAMVAALSASGLPSDRFLFEGFLPAKEVARGQRLRQLQTETATMIFYESPHRIVATLNSVVAEFGAERELVIARELTKTFETICALPAAAMLAWVLGDGNQQKGEIVLLVRGAAKREQSEDLDDEVLRILSLLAEELPAKQASMLAAKITGEKKNKLYKRIIADQ</sequence>
<keyword evidence="1 6" id="KW-0963">Cytoplasm</keyword>
<dbReference type="InterPro" id="IPR014776">
    <property type="entry name" value="4pyrrole_Mease_sub2"/>
</dbReference>
<dbReference type="PANTHER" id="PTHR46111:SF1">
    <property type="entry name" value="RIBOSOMAL RNA SMALL SUBUNIT METHYLTRANSFERASE I"/>
    <property type="match status" value="1"/>
</dbReference>
<protein>
    <recommendedName>
        <fullName evidence="6">Ribosomal RNA small subunit methyltransferase I</fullName>
        <ecNumber evidence="6">2.1.1.198</ecNumber>
    </recommendedName>
    <alternativeName>
        <fullName evidence="6">16S rRNA 2'-O-ribose C1402 methyltransferase</fullName>
    </alternativeName>
    <alternativeName>
        <fullName evidence="6">rRNA (cytidine-2'-O-)-methyltransferase RsmI</fullName>
    </alternativeName>
</protein>
<dbReference type="SUPFAM" id="SSF53790">
    <property type="entry name" value="Tetrapyrrole methylase"/>
    <property type="match status" value="1"/>
</dbReference>
<organism evidence="9 10">
    <name type="scientific">Sinobacterium caligoides</name>
    <dbReference type="NCBI Taxonomy" id="933926"/>
    <lineage>
        <taxon>Bacteria</taxon>
        <taxon>Pseudomonadati</taxon>
        <taxon>Pseudomonadota</taxon>
        <taxon>Gammaproteobacteria</taxon>
        <taxon>Cellvibrionales</taxon>
        <taxon>Spongiibacteraceae</taxon>
        <taxon>Sinobacterium</taxon>
    </lineage>
</organism>
<feature type="domain" description="Tetrapyrrole methylase" evidence="7">
    <location>
        <begin position="5"/>
        <end position="200"/>
    </location>
</feature>
<dbReference type="InterPro" id="IPR053910">
    <property type="entry name" value="RsmI_HTH"/>
</dbReference>
<feature type="domain" description="RsmI HTH" evidence="8">
    <location>
        <begin position="234"/>
        <end position="277"/>
    </location>
</feature>
<dbReference type="RefSeq" id="WP_123714238.1">
    <property type="nucleotide sequence ID" value="NZ_RKHR01000011.1"/>
</dbReference>
<proteinExistence type="inferred from homology"/>
<dbReference type="Pfam" id="PF00590">
    <property type="entry name" value="TP_methylase"/>
    <property type="match status" value="1"/>
</dbReference>
<dbReference type="HAMAP" id="MF_01877">
    <property type="entry name" value="16SrRNA_methyltr_I"/>
    <property type="match status" value="1"/>
</dbReference>
<keyword evidence="4 6" id="KW-0808">Transferase</keyword>
<dbReference type="InterPro" id="IPR014777">
    <property type="entry name" value="4pyrrole_Mease_sub1"/>
</dbReference>
<evidence type="ECO:0000256" key="6">
    <source>
        <dbReference type="HAMAP-Rule" id="MF_01877"/>
    </source>
</evidence>
<name>A0A3N2D541_9GAMM</name>
<keyword evidence="3 6" id="KW-0489">Methyltransferase</keyword>
<comment type="subcellular location">
    <subcellularLocation>
        <location evidence="6">Cytoplasm</location>
    </subcellularLocation>
</comment>
<dbReference type="PROSITE" id="PS01296">
    <property type="entry name" value="RSMI"/>
    <property type="match status" value="1"/>
</dbReference>
<dbReference type="InterPro" id="IPR018063">
    <property type="entry name" value="SAM_MeTrfase_RsmI_CS"/>
</dbReference>
<dbReference type="OrthoDB" id="9809084at2"/>
<evidence type="ECO:0000313" key="9">
    <source>
        <dbReference type="EMBL" id="ROR94792.1"/>
    </source>
</evidence>
<dbReference type="EMBL" id="RKHR01000011">
    <property type="protein sequence ID" value="ROR94792.1"/>
    <property type="molecule type" value="Genomic_DNA"/>
</dbReference>
<dbReference type="AlphaFoldDB" id="A0A3N2D541"/>
<keyword evidence="2 6" id="KW-0698">rRNA processing</keyword>
<reference evidence="9 10" key="1">
    <citation type="submission" date="2018-11" db="EMBL/GenBank/DDBJ databases">
        <title>Genomic Encyclopedia of Type Strains, Phase IV (KMG-IV): sequencing the most valuable type-strain genomes for metagenomic binning, comparative biology and taxonomic classification.</title>
        <authorList>
            <person name="Goeker M."/>
        </authorList>
    </citation>
    <scope>NUCLEOTIDE SEQUENCE [LARGE SCALE GENOMIC DNA]</scope>
    <source>
        <strain evidence="9 10">DSM 100316</strain>
    </source>
</reference>
<accession>A0A3N2D541</accession>
<gene>
    <name evidence="6" type="primary">rsmI</name>
    <name evidence="9" type="ORF">EDC56_3936</name>
</gene>
<dbReference type="Gene3D" id="3.30.950.10">
    <property type="entry name" value="Methyltransferase, Cobalt-precorrin-4 Transmethylase, Domain 2"/>
    <property type="match status" value="1"/>
</dbReference>
<evidence type="ECO:0000256" key="1">
    <source>
        <dbReference type="ARBA" id="ARBA00022490"/>
    </source>
</evidence>
<comment type="catalytic activity">
    <reaction evidence="6">
        <text>cytidine(1402) in 16S rRNA + S-adenosyl-L-methionine = 2'-O-methylcytidine(1402) in 16S rRNA + S-adenosyl-L-homocysteine + H(+)</text>
        <dbReference type="Rhea" id="RHEA:42924"/>
        <dbReference type="Rhea" id="RHEA-COMP:10285"/>
        <dbReference type="Rhea" id="RHEA-COMP:10286"/>
        <dbReference type="ChEBI" id="CHEBI:15378"/>
        <dbReference type="ChEBI" id="CHEBI:57856"/>
        <dbReference type="ChEBI" id="CHEBI:59789"/>
        <dbReference type="ChEBI" id="CHEBI:74495"/>
        <dbReference type="ChEBI" id="CHEBI:82748"/>
        <dbReference type="EC" id="2.1.1.198"/>
    </reaction>
</comment>
<dbReference type="InterPro" id="IPR000878">
    <property type="entry name" value="4pyrrol_Mease"/>
</dbReference>
<evidence type="ECO:0000313" key="10">
    <source>
        <dbReference type="Proteomes" id="UP000275394"/>
    </source>
</evidence>